<keyword evidence="4" id="KW-1185">Reference proteome</keyword>
<dbReference type="OrthoDB" id="6478865at2759"/>
<dbReference type="AlphaFoldDB" id="A0A8J2MLQ2"/>
<dbReference type="InterPro" id="IPR036179">
    <property type="entry name" value="Ig-like_dom_sf"/>
</dbReference>
<protein>
    <recommendedName>
        <fullName evidence="2">Ig-like domain-containing protein</fullName>
    </recommendedName>
</protein>
<dbReference type="InterPro" id="IPR013783">
    <property type="entry name" value="Ig-like_fold"/>
</dbReference>
<dbReference type="PANTHER" id="PTHR21261:SF2">
    <property type="entry name" value="GH04238P-RELATED"/>
    <property type="match status" value="1"/>
</dbReference>
<feature type="domain" description="Ig-like" evidence="2">
    <location>
        <begin position="6"/>
        <end position="129"/>
    </location>
</feature>
<reference evidence="3" key="1">
    <citation type="submission" date="2021-04" db="EMBL/GenBank/DDBJ databases">
        <authorList>
            <person name="Chebbi M.A.C M."/>
        </authorList>
    </citation>
    <scope>NUCLEOTIDE SEQUENCE</scope>
</reference>
<dbReference type="PANTHER" id="PTHR21261">
    <property type="entry name" value="BEAT PROTEIN"/>
    <property type="match status" value="1"/>
</dbReference>
<proteinExistence type="predicted"/>
<comment type="caution">
    <text evidence="3">The sequence shown here is derived from an EMBL/GenBank/DDBJ whole genome shotgun (WGS) entry which is preliminary data.</text>
</comment>
<dbReference type="Proteomes" id="UP000786811">
    <property type="component" value="Unassembled WGS sequence"/>
</dbReference>
<evidence type="ECO:0000313" key="4">
    <source>
        <dbReference type="Proteomes" id="UP000786811"/>
    </source>
</evidence>
<dbReference type="EMBL" id="CAJNRD030001120">
    <property type="protein sequence ID" value="CAG5094082.1"/>
    <property type="molecule type" value="Genomic_DNA"/>
</dbReference>
<dbReference type="PROSITE" id="PS50835">
    <property type="entry name" value="IG_LIKE"/>
    <property type="match status" value="1"/>
</dbReference>
<accession>A0A8J2MLQ2</accession>
<name>A0A8J2MLQ2_COTCN</name>
<keyword evidence="1" id="KW-0472">Membrane</keyword>
<gene>
    <name evidence="3" type="ORF">HICCMSTLAB_LOCUS7408</name>
</gene>
<evidence type="ECO:0000259" key="2">
    <source>
        <dbReference type="PROSITE" id="PS50835"/>
    </source>
</evidence>
<dbReference type="SUPFAM" id="SSF48726">
    <property type="entry name" value="Immunoglobulin"/>
    <property type="match status" value="2"/>
</dbReference>
<keyword evidence="1" id="KW-0812">Transmembrane</keyword>
<evidence type="ECO:0000256" key="1">
    <source>
        <dbReference type="SAM" id="Phobius"/>
    </source>
</evidence>
<sequence length="541" mass="61145">MENVKPENNATQLLNGLGNQLVIKSISVPELLREGETDYVILDCDYDLENISSDGLVVKWYFNDDNVEYQWIYGHKPQADPSASHIDLGYKASDNPYTMYRAMKLNNPTINLTGDYRCAVFTYQDEEIADASMIVYSTEEKFDLKYRKKIIDGKEGVELTCFAEGLYPQPTMDIYVNDIIVNETITSDLTMRNDSKYDIMMQVVAKNEDLANEALVKCSLSIPKANYTIPRELIYIPGTPTSTPSVTTNLLRKMEIQAINSSEPDNTDNGDIQNVIITEAEPINITSVEIPRVVRAGSEEPTILDCKYDMGSSTNNALVVKWSVNDLPLYQWIHNSLPKGSDELSQYVDATYKASNDSNTMYRAVKLVRPGHELSGKIRCSISSQDDETEATREMLVYSPEKVFKILDPTINEDSTQLTTRCLAEDLYPLPTIKLFQDNQPIKKQRQYYKNKTDGRHNVEANATLEMDQIKLPTVFKCELFIKEANYTSVIKYVYNGGSLKSDVSLLLFFLIIGLFVTNNLTNPIISFTTITIKTTTHGLC</sequence>
<organism evidence="3 4">
    <name type="scientific">Cotesia congregata</name>
    <name type="common">Parasitoid wasp</name>
    <name type="synonym">Apanteles congregatus</name>
    <dbReference type="NCBI Taxonomy" id="51543"/>
    <lineage>
        <taxon>Eukaryota</taxon>
        <taxon>Metazoa</taxon>
        <taxon>Ecdysozoa</taxon>
        <taxon>Arthropoda</taxon>
        <taxon>Hexapoda</taxon>
        <taxon>Insecta</taxon>
        <taxon>Pterygota</taxon>
        <taxon>Neoptera</taxon>
        <taxon>Endopterygota</taxon>
        <taxon>Hymenoptera</taxon>
        <taxon>Apocrita</taxon>
        <taxon>Ichneumonoidea</taxon>
        <taxon>Braconidae</taxon>
        <taxon>Microgastrinae</taxon>
        <taxon>Cotesia</taxon>
    </lineage>
</organism>
<feature type="transmembrane region" description="Helical" evidence="1">
    <location>
        <begin position="504"/>
        <end position="522"/>
    </location>
</feature>
<dbReference type="Gene3D" id="2.60.40.10">
    <property type="entry name" value="Immunoglobulins"/>
    <property type="match status" value="1"/>
</dbReference>
<keyword evidence="1" id="KW-1133">Transmembrane helix</keyword>
<dbReference type="InterPro" id="IPR007110">
    <property type="entry name" value="Ig-like_dom"/>
</dbReference>
<evidence type="ECO:0000313" key="3">
    <source>
        <dbReference type="EMBL" id="CAG5094082.1"/>
    </source>
</evidence>